<protein>
    <recommendedName>
        <fullName evidence="3">DUF8035 domain-containing protein</fullName>
    </recommendedName>
</protein>
<feature type="compositionally biased region" description="Low complexity" evidence="2">
    <location>
        <begin position="237"/>
        <end position="251"/>
    </location>
</feature>
<dbReference type="OrthoDB" id="2192830at2759"/>
<feature type="region of interest" description="Disordered" evidence="2">
    <location>
        <begin position="476"/>
        <end position="524"/>
    </location>
</feature>
<keyword evidence="1" id="KW-0175">Coiled coil</keyword>
<name>R7Z210_CONA1</name>
<dbReference type="InterPro" id="IPR058348">
    <property type="entry name" value="DUF8035"/>
</dbReference>
<feature type="region of interest" description="Disordered" evidence="2">
    <location>
        <begin position="329"/>
        <end position="408"/>
    </location>
</feature>
<evidence type="ECO:0000313" key="5">
    <source>
        <dbReference type="Proteomes" id="UP000016924"/>
    </source>
</evidence>
<feature type="compositionally biased region" description="Basic and acidic residues" evidence="2">
    <location>
        <begin position="193"/>
        <end position="204"/>
    </location>
</feature>
<evidence type="ECO:0000313" key="4">
    <source>
        <dbReference type="EMBL" id="EON68230.1"/>
    </source>
</evidence>
<feature type="region of interest" description="Disordered" evidence="2">
    <location>
        <begin position="228"/>
        <end position="269"/>
    </location>
</feature>
<feature type="compositionally biased region" description="Basic and acidic residues" evidence="2">
    <location>
        <begin position="492"/>
        <end position="513"/>
    </location>
</feature>
<dbReference type="Proteomes" id="UP000016924">
    <property type="component" value="Unassembled WGS sequence"/>
</dbReference>
<sequence length="524" mass="61796">MSRVGGFRASAGDLGFFEEPPRRAATERWDRDKFERISRLAQDERDAFRFDDRDRDRDRDRFAPPPARRREVEVDERREVRGPRGRFEERDRFFDEDRFARAPRRPDFLDEPLAAEVASRALAPYRRKSVVERDDFDAPVVRRMRPGFARRQSSLDTFDRKPLARYGEDWRPPANVDIPLPIRREQSRRRRSPPRDRYREHDFEEIRYRDVEPDRDEEYRDVRIHREKSRTRRSRSVRAASRRSSSSSSSSFEEIEPVREKVKRGKTRMPKRLVDKQAVIQCGYPFEEEDDFIVVRRALQKEQIDEIIKISETYKKENNRTTYRYEETTQFEVPPPPPPPPDFFVPPLPPPPEFFAPPPPPPPPPVPVEQVIRTEYVQPAPPPPPAPPSMYYPAPQSVRSASPGPRREREIYEERFEESNHIGGPLTIVLPERNRRSDRDIKREIASLEAERRAVKLEREAEEKRQQALIIRERDDYEVIESSGSVGGSSSRPRDRDVVRVDRDRRGRKKPDPKVVAMMMGTLT</sequence>
<evidence type="ECO:0000256" key="2">
    <source>
        <dbReference type="SAM" id="MobiDB-lite"/>
    </source>
</evidence>
<dbReference type="OMA" id="YREVEVH"/>
<keyword evidence="5" id="KW-1185">Reference proteome</keyword>
<gene>
    <name evidence="4" type="ORF">W97_07488</name>
</gene>
<dbReference type="RefSeq" id="XP_007783547.1">
    <property type="nucleotide sequence ID" value="XM_007785357.1"/>
</dbReference>
<accession>R7Z210</accession>
<proteinExistence type="predicted"/>
<feature type="compositionally biased region" description="Pro residues" evidence="2">
    <location>
        <begin position="333"/>
        <end position="367"/>
    </location>
</feature>
<organism evidence="4 5">
    <name type="scientific">Coniosporium apollinis (strain CBS 100218)</name>
    <name type="common">Rock-inhabiting black yeast</name>
    <dbReference type="NCBI Taxonomy" id="1168221"/>
    <lineage>
        <taxon>Eukaryota</taxon>
        <taxon>Fungi</taxon>
        <taxon>Dikarya</taxon>
        <taxon>Ascomycota</taxon>
        <taxon>Pezizomycotina</taxon>
        <taxon>Dothideomycetes</taxon>
        <taxon>Dothideomycetes incertae sedis</taxon>
        <taxon>Coniosporium</taxon>
    </lineage>
</organism>
<dbReference type="STRING" id="1168221.R7Z210"/>
<feature type="coiled-coil region" evidence="1">
    <location>
        <begin position="438"/>
        <end position="474"/>
    </location>
</feature>
<feature type="compositionally biased region" description="Basic and acidic residues" evidence="2">
    <location>
        <begin position="157"/>
        <end position="171"/>
    </location>
</feature>
<dbReference type="HOGENOM" id="CLU_023467_0_0_1"/>
<feature type="compositionally biased region" description="Low complexity" evidence="2">
    <location>
        <begin position="482"/>
        <end position="491"/>
    </location>
</feature>
<feature type="region of interest" description="Disordered" evidence="2">
    <location>
        <begin position="55"/>
        <end position="81"/>
    </location>
</feature>
<dbReference type="GeneID" id="19904799"/>
<reference evidence="5" key="1">
    <citation type="submission" date="2012-06" db="EMBL/GenBank/DDBJ databases">
        <title>The genome sequence of Coniosporium apollinis CBS 100218.</title>
        <authorList>
            <consortium name="The Broad Institute Genome Sequencing Platform"/>
            <person name="Cuomo C."/>
            <person name="Gorbushina A."/>
            <person name="Noack S."/>
            <person name="Walker B."/>
            <person name="Young S.K."/>
            <person name="Zeng Q."/>
            <person name="Gargeya S."/>
            <person name="Fitzgerald M."/>
            <person name="Haas B."/>
            <person name="Abouelleil A."/>
            <person name="Alvarado L."/>
            <person name="Arachchi H.M."/>
            <person name="Berlin A.M."/>
            <person name="Chapman S.B."/>
            <person name="Goldberg J."/>
            <person name="Griggs A."/>
            <person name="Gujja S."/>
            <person name="Hansen M."/>
            <person name="Howarth C."/>
            <person name="Imamovic A."/>
            <person name="Larimer J."/>
            <person name="McCowan C."/>
            <person name="Montmayeur A."/>
            <person name="Murphy C."/>
            <person name="Neiman D."/>
            <person name="Pearson M."/>
            <person name="Priest M."/>
            <person name="Roberts A."/>
            <person name="Saif S."/>
            <person name="Shea T."/>
            <person name="Sisk P."/>
            <person name="Sykes S."/>
            <person name="Wortman J."/>
            <person name="Nusbaum C."/>
            <person name="Birren B."/>
        </authorList>
    </citation>
    <scope>NUCLEOTIDE SEQUENCE [LARGE SCALE GENOMIC DNA]</scope>
    <source>
        <strain evidence="5">CBS 100218</strain>
    </source>
</reference>
<dbReference type="Pfam" id="PF26118">
    <property type="entry name" value="DUF8035"/>
    <property type="match status" value="1"/>
</dbReference>
<feature type="region of interest" description="Disordered" evidence="2">
    <location>
        <begin position="148"/>
        <end position="204"/>
    </location>
</feature>
<dbReference type="AlphaFoldDB" id="R7Z210"/>
<feature type="compositionally biased region" description="Pro residues" evidence="2">
    <location>
        <begin position="379"/>
        <end position="390"/>
    </location>
</feature>
<feature type="domain" description="DUF8035" evidence="3">
    <location>
        <begin position="263"/>
        <end position="316"/>
    </location>
</feature>
<dbReference type="EMBL" id="JH767594">
    <property type="protein sequence ID" value="EON68230.1"/>
    <property type="molecule type" value="Genomic_DNA"/>
</dbReference>
<evidence type="ECO:0000256" key="1">
    <source>
        <dbReference type="SAM" id="Coils"/>
    </source>
</evidence>
<feature type="region of interest" description="Disordered" evidence="2">
    <location>
        <begin position="1"/>
        <end position="25"/>
    </location>
</feature>
<evidence type="ECO:0000259" key="3">
    <source>
        <dbReference type="Pfam" id="PF26118"/>
    </source>
</evidence>
<dbReference type="eggNOG" id="ENOG502S333">
    <property type="taxonomic scope" value="Eukaryota"/>
</dbReference>